<feature type="transmembrane region" description="Helical" evidence="2">
    <location>
        <begin position="1450"/>
        <end position="1468"/>
    </location>
</feature>
<feature type="transmembrane region" description="Helical" evidence="2">
    <location>
        <begin position="778"/>
        <end position="796"/>
    </location>
</feature>
<feature type="transmembrane region" description="Helical" evidence="2">
    <location>
        <begin position="533"/>
        <end position="558"/>
    </location>
</feature>
<feature type="transmembrane region" description="Helical" evidence="2">
    <location>
        <begin position="1287"/>
        <end position="1304"/>
    </location>
</feature>
<feature type="transmembrane region" description="Helical" evidence="2">
    <location>
        <begin position="1569"/>
        <end position="1590"/>
    </location>
</feature>
<keyword evidence="2" id="KW-1133">Transmembrane helix</keyword>
<evidence type="ECO:0000313" key="4">
    <source>
        <dbReference type="Proteomes" id="UP000246722"/>
    </source>
</evidence>
<feature type="transmembrane region" description="Helical" evidence="2">
    <location>
        <begin position="1606"/>
        <end position="1624"/>
    </location>
</feature>
<feature type="transmembrane region" description="Helical" evidence="2">
    <location>
        <begin position="1416"/>
        <end position="1438"/>
    </location>
</feature>
<feature type="transmembrane region" description="Helical" evidence="2">
    <location>
        <begin position="1955"/>
        <end position="1975"/>
    </location>
</feature>
<feature type="transmembrane region" description="Helical" evidence="2">
    <location>
        <begin position="295"/>
        <end position="312"/>
    </location>
</feature>
<feature type="transmembrane region" description="Helical" evidence="2">
    <location>
        <begin position="1214"/>
        <end position="1231"/>
    </location>
</feature>
<feature type="transmembrane region" description="Helical" evidence="2">
    <location>
        <begin position="1981"/>
        <end position="2003"/>
    </location>
</feature>
<feature type="transmembrane region" description="Helical" evidence="2">
    <location>
        <begin position="1480"/>
        <end position="1500"/>
    </location>
</feature>
<feature type="transmembrane region" description="Helical" evidence="2">
    <location>
        <begin position="2113"/>
        <end position="2132"/>
    </location>
</feature>
<feature type="transmembrane region" description="Helical" evidence="2">
    <location>
        <begin position="1132"/>
        <end position="1149"/>
    </location>
</feature>
<feature type="transmembrane region" description="Helical" evidence="2">
    <location>
        <begin position="2138"/>
        <end position="2157"/>
    </location>
</feature>
<feature type="transmembrane region" description="Helical" evidence="2">
    <location>
        <begin position="1065"/>
        <end position="1084"/>
    </location>
</feature>
<evidence type="ECO:0000256" key="2">
    <source>
        <dbReference type="SAM" id="Phobius"/>
    </source>
</evidence>
<feature type="compositionally biased region" description="Low complexity" evidence="1">
    <location>
        <begin position="1912"/>
        <end position="1923"/>
    </location>
</feature>
<feature type="transmembrane region" description="Helical" evidence="2">
    <location>
        <begin position="351"/>
        <end position="370"/>
    </location>
</feature>
<protein>
    <submittedName>
        <fullName evidence="3">Uncharacterized protein</fullName>
    </submittedName>
</protein>
<feature type="transmembrane region" description="Helical" evidence="2">
    <location>
        <begin position="633"/>
        <end position="650"/>
    </location>
</feature>
<feature type="transmembrane region" description="Helical" evidence="2">
    <location>
        <begin position="745"/>
        <end position="766"/>
    </location>
</feature>
<feature type="transmembrane region" description="Helical" evidence="2">
    <location>
        <begin position="955"/>
        <end position="972"/>
    </location>
</feature>
<evidence type="ECO:0000313" key="3">
    <source>
        <dbReference type="EMBL" id="PXA71736.1"/>
    </source>
</evidence>
<feature type="transmembrane region" description="Helical" evidence="2">
    <location>
        <begin position="1655"/>
        <end position="1678"/>
    </location>
</feature>
<feature type="transmembrane region" description="Helical" evidence="2">
    <location>
        <begin position="1104"/>
        <end position="1120"/>
    </location>
</feature>
<feature type="transmembrane region" description="Helical" evidence="2">
    <location>
        <begin position="501"/>
        <end position="521"/>
    </location>
</feature>
<feature type="transmembrane region" description="Helical" evidence="2">
    <location>
        <begin position="984"/>
        <end position="1002"/>
    </location>
</feature>
<feature type="transmembrane region" description="Helical" evidence="2">
    <location>
        <begin position="1780"/>
        <end position="1798"/>
    </location>
</feature>
<feature type="transmembrane region" description="Helical" evidence="2">
    <location>
        <begin position="662"/>
        <end position="678"/>
    </location>
</feature>
<dbReference type="Proteomes" id="UP000246722">
    <property type="component" value="Unassembled WGS sequence"/>
</dbReference>
<feature type="transmembrane region" description="Helical" evidence="2">
    <location>
        <begin position="1804"/>
        <end position="1823"/>
    </location>
</feature>
<feature type="transmembrane region" description="Helical" evidence="2">
    <location>
        <begin position="1684"/>
        <end position="1700"/>
    </location>
</feature>
<feature type="transmembrane region" description="Helical" evidence="2">
    <location>
        <begin position="414"/>
        <end position="434"/>
    </location>
</feature>
<feature type="transmembrane region" description="Helical" evidence="2">
    <location>
        <begin position="1536"/>
        <end position="1557"/>
    </location>
</feature>
<feature type="transmembrane region" description="Helical" evidence="2">
    <location>
        <begin position="1350"/>
        <end position="1369"/>
    </location>
</feature>
<feature type="transmembrane region" description="Helical" evidence="2">
    <location>
        <begin position="376"/>
        <end position="393"/>
    </location>
</feature>
<dbReference type="EMBL" id="QHLY01000005">
    <property type="protein sequence ID" value="PXA71736.1"/>
    <property type="molecule type" value="Genomic_DNA"/>
</dbReference>
<feature type="transmembrane region" description="Helical" evidence="2">
    <location>
        <begin position="1014"/>
        <end position="1032"/>
    </location>
</feature>
<feature type="transmembrane region" description="Helical" evidence="2">
    <location>
        <begin position="684"/>
        <end position="702"/>
    </location>
</feature>
<keyword evidence="2" id="KW-0812">Transmembrane</keyword>
<feature type="transmembrane region" description="Helical" evidence="2">
    <location>
        <begin position="1707"/>
        <end position="1728"/>
    </location>
</feature>
<feature type="transmembrane region" description="Helical" evidence="2">
    <location>
        <begin position="440"/>
        <end position="461"/>
    </location>
</feature>
<comment type="caution">
    <text evidence="3">The sequence shown here is derived from an EMBL/GenBank/DDBJ whole genome shotgun (WGS) entry which is preliminary data.</text>
</comment>
<feature type="transmembrane region" description="Helical" evidence="2">
    <location>
        <begin position="264"/>
        <end position="283"/>
    </location>
</feature>
<feature type="transmembrane region" description="Helical" evidence="2">
    <location>
        <begin position="608"/>
        <end position="627"/>
    </location>
</feature>
<feature type="transmembrane region" description="Helical" evidence="2">
    <location>
        <begin position="2034"/>
        <end position="2054"/>
    </location>
</feature>
<dbReference type="RefSeq" id="WP_110125259.1">
    <property type="nucleotide sequence ID" value="NZ_QHLY01000005.1"/>
</dbReference>
<dbReference type="InterPro" id="IPR058062">
    <property type="entry name" value="SCO7613_C"/>
</dbReference>
<keyword evidence="4" id="KW-1185">Reference proteome</keyword>
<feature type="transmembrane region" description="Helical" evidence="2">
    <location>
        <begin position="2063"/>
        <end position="2080"/>
    </location>
</feature>
<feature type="transmembrane region" description="Helical" evidence="2">
    <location>
        <begin position="2086"/>
        <end position="2106"/>
    </location>
</feature>
<dbReference type="NCBIfam" id="NF047321">
    <property type="entry name" value="SCO7613_CTERM"/>
    <property type="match status" value="1"/>
</dbReference>
<feature type="transmembrane region" description="Helical" evidence="2">
    <location>
        <begin position="1740"/>
        <end position="1759"/>
    </location>
</feature>
<feature type="transmembrane region" description="Helical" evidence="2">
    <location>
        <begin position="473"/>
        <end position="495"/>
    </location>
</feature>
<feature type="transmembrane region" description="Helical" evidence="2">
    <location>
        <begin position="1161"/>
        <end position="1180"/>
    </location>
</feature>
<feature type="transmembrane region" description="Helical" evidence="2">
    <location>
        <begin position="235"/>
        <end position="258"/>
    </location>
</feature>
<feature type="transmembrane region" description="Helical" evidence="2">
    <location>
        <begin position="1243"/>
        <end position="1267"/>
    </location>
</feature>
<feature type="transmembrane region" description="Helical" evidence="2">
    <location>
        <begin position="1830"/>
        <end position="1855"/>
    </location>
</feature>
<feature type="transmembrane region" description="Helical" evidence="2">
    <location>
        <begin position="578"/>
        <end position="596"/>
    </location>
</feature>
<feature type="region of interest" description="Disordered" evidence="1">
    <location>
        <begin position="1912"/>
        <end position="1934"/>
    </location>
</feature>
<keyword evidence="2" id="KW-0472">Membrane</keyword>
<accession>A0A318A0I7</accession>
<feature type="transmembrane region" description="Helical" evidence="2">
    <location>
        <begin position="1867"/>
        <end position="1887"/>
    </location>
</feature>
<evidence type="ECO:0000256" key="1">
    <source>
        <dbReference type="SAM" id="MobiDB-lite"/>
    </source>
</evidence>
<name>A0A318A0I7_9MICO</name>
<feature type="transmembrane region" description="Helical" evidence="2">
    <location>
        <begin position="870"/>
        <end position="890"/>
    </location>
</feature>
<feature type="transmembrane region" description="Helical" evidence="2">
    <location>
        <begin position="714"/>
        <end position="733"/>
    </location>
</feature>
<feature type="transmembrane region" description="Helical" evidence="2">
    <location>
        <begin position="1311"/>
        <end position="1330"/>
    </location>
</feature>
<feature type="transmembrane region" description="Helical" evidence="2">
    <location>
        <begin position="902"/>
        <end position="919"/>
    </location>
</feature>
<reference evidence="3 4" key="1">
    <citation type="submission" date="2018-05" db="EMBL/GenBank/DDBJ databases">
        <title>Genetic diversity of glacier-inhabiting Cryobacterium bacteria in China and description of Cryobacterium mengkeensis sp. nov. and Arthrobacter glacialis sp. nov.</title>
        <authorList>
            <person name="Liu Q."/>
            <person name="Xin Y.-H."/>
        </authorList>
    </citation>
    <scope>NUCLEOTIDE SEQUENCE [LARGE SCALE GENOMIC DNA]</scope>
    <source>
        <strain evidence="3 4">SK-1</strain>
    </source>
</reference>
<proteinExistence type="predicted"/>
<feature type="transmembrane region" description="Helical" evidence="2">
    <location>
        <begin position="2010"/>
        <end position="2028"/>
    </location>
</feature>
<feature type="transmembrane region" description="Helical" evidence="2">
    <location>
        <begin position="808"/>
        <end position="833"/>
    </location>
</feature>
<feature type="transmembrane region" description="Helical" evidence="2">
    <location>
        <begin position="1038"/>
        <end position="1058"/>
    </location>
</feature>
<feature type="region of interest" description="Disordered" evidence="1">
    <location>
        <begin position="189"/>
        <end position="228"/>
    </location>
</feature>
<feature type="transmembrane region" description="Helical" evidence="2">
    <location>
        <begin position="845"/>
        <end position="864"/>
    </location>
</feature>
<dbReference type="OrthoDB" id="5096967at2"/>
<feature type="transmembrane region" description="Helical" evidence="2">
    <location>
        <begin position="1512"/>
        <end position="1530"/>
    </location>
</feature>
<sequence length="2177" mass="222646">MSPSSAIRDFAEYVGRFLWPRTTADLTDTTLCPACRTPLQSPVCASCGLDLRHPAAIDLLAASTDAAAALDRRVQLIGQIRYEVAESAASARALAEKRALERVAEQALAEQTASAQRHADARAAAQADAERAATQAATAAAARITAALAAAPTAQTVTARPVIPQPVSGTTAAMPADVATPAATPPIPAAAASWPAPAGSPASATPATPPPVSTRPPEATGPSGPAPHKRSSVQIVLLLVGVTLVSVAAIFFLTVAWIFTGLAFRSSVVAVFTLGTLVTAAMLRRKRLVATAEGIGALAVVLVLLDVWAIRQNNLFGFGERDGLLYWGAALFVCTVLFLGWHAWSSLRVASVAGFAAAAPAVGLLAAGFAADAAPLTRVFVALSGAAAGALLHRFTVPGSAGFWPTLDRRAERVALLLVAGLALLTAAGLAAVVQPDSAWAPLLTFGIVAILATAHAATVLSTPEPDAFSRTAAYAAAGLAALTAVLGVVVSTWRSESLDLFVAVPVLVAVTLALGFELVWRRLPATTARRVALTGAVTAAALACLSGLSVLLVAAVPLLRALIAADPDPIARVSSEATSALAALVGVGLLVSIFWRLDGVLGARLRVLVWFGLALVLLAVPFTQWLWLILPLYLLLGALALAALFLARSRRPELGQFRPQLVTLFISAEALGYVLGWSGSSSWWVGTLSAVLALVLARLLLDRRTRSGGRGALLAGAIVLTLVGAAAAPRALTLAAPPTTAVLWLYLLLAVAVTTGVLQVFIAQSRFGRLTPMERRWAFWTLLAPTVYLVAAPTGRVLENLPSDERATVALLAPAAGILAAALVASAMLLWTVRPAPRLGWERATAALLVAPGLFALATDLVLVTDAPATVTTLTAPTATLLTVALALTLRVTGRTSRAGLGLEFGAGVVLATAFLPLDRVELGWLMLLLTAVAVLITAVDADGLFASGSWRRHLGWISLVLATAALWWGLADGGTTPLEAYVLPLAGTLLALAALLWRFGRVDRAVAASPGAALLTFAGLSVAALPLALTGQTGSVLRPVIVGTLSAVLLLGATLVRWTPPRWAFLAAAGLAGALGVLVTGVARSLREITADAATGPALEAWLLPATVLLAAAAVLLVRQDHPASRSVRMRTALALMLIALVTLTVLETSVFDPSGLGAARAIGLVLLLSGLHVFALLRRRVPFGTVTAWCSAVLAGGAAVTAILADAVDPFELVLVPLGVALVAGQLLRNRPWSAGAGTAGAAAHGWIGVGLGLALLPSAVVAAAPDASTIAATGLTDDAIRQLFTLAIGGVLAAGGALLLGRPRWSLLAWPAVLVGSASIVVTAAGRIQPLLVGRQGGPDWRLEAWLVPAALLLVVIGGLIIRAFPAALPGAADATPEETTTAGAIVPRGFGYGLVCLALLGILIAESSALTYLPYAAGRALALIALFAALHILLRWLDRSRAGSLLAWFTIVAGGLALIAGLGRDLISPLEWGTVPLGLSLVAGQLIAARLLGAASTERDALEPGRALPVWLGVGMAVALLPSVVEGWQGAVIRPILTLALGGLLTVGAALLVTRPNADRWSALAWPGITVGAAGIVLTACGRIVPLLETSPTGPAWRLEAWLVPAALLLISAGALVIVRGRPPADRPAPRLTAPGLAPGTPAAIDPVRVLGYGLVLLALVGILWAETGALTYPPYAEGRMTLLIALFAVLHLAVRWVDRSVAGAMLAWSAIAAGLLALLLGLRLDLPTPFELGTVPLGLSLAAGQLIALGLLGRRPDRPGASGAAGESRLSGQAWLAVGLAVAILPSAIGGADGAVARPVLSLTLGGAVAVLGALLVNRPRWHVLAWPAVLVGVAAVTVSAGARILPLYSRPTGPLGALEAWLIPAAGLVVATGVCLVWAARAASPAGTAGTAGAVGTAGPGGWAAAGSRAPGTAAPDIDAPDLPGTTAPIGDRGRATRFVGTTLAERAGYGLVIAAMVGVVLAELPALDYAPLAAIRVVLIVWMFSALYLGAFWADPSALGRLVAWVALGGAAAMVVAGWTQDVPDPVEIVSIPLALALVASGLLHLDRTPSARSWVALAPGLLVLLVPSLLLDLSYSPLWRVVGLGVLALAVLLIGTARKLQAPFLIGAVVLLIHGVAQLWPWISLTYDAVPWWLWLGVGGVLLIVLAARYEQRIQNLKSVALRISALR</sequence>
<feature type="transmembrane region" description="Helical" evidence="2">
    <location>
        <begin position="1189"/>
        <end position="1208"/>
    </location>
</feature>
<feature type="compositionally biased region" description="Low complexity" evidence="1">
    <location>
        <begin position="189"/>
        <end position="206"/>
    </location>
</feature>
<feature type="transmembrane region" description="Helical" evidence="2">
    <location>
        <begin position="1390"/>
        <end position="1410"/>
    </location>
</feature>
<organism evidence="3 4">
    <name type="scientific">Cryobacterium arcticum</name>
    <dbReference type="NCBI Taxonomy" id="670052"/>
    <lineage>
        <taxon>Bacteria</taxon>
        <taxon>Bacillati</taxon>
        <taxon>Actinomycetota</taxon>
        <taxon>Actinomycetes</taxon>
        <taxon>Micrococcales</taxon>
        <taxon>Microbacteriaceae</taxon>
        <taxon>Cryobacterium</taxon>
    </lineage>
</organism>
<feature type="transmembrane region" description="Helical" evidence="2">
    <location>
        <begin position="925"/>
        <end position="943"/>
    </location>
</feature>
<gene>
    <name evidence="3" type="ORF">CTB96_02060</name>
</gene>
<feature type="transmembrane region" description="Helical" evidence="2">
    <location>
        <begin position="324"/>
        <end position="344"/>
    </location>
</feature>